<dbReference type="Proteomes" id="UP001190700">
    <property type="component" value="Unassembled WGS sequence"/>
</dbReference>
<organism evidence="1 2">
    <name type="scientific">Cymbomonas tetramitiformis</name>
    <dbReference type="NCBI Taxonomy" id="36881"/>
    <lineage>
        <taxon>Eukaryota</taxon>
        <taxon>Viridiplantae</taxon>
        <taxon>Chlorophyta</taxon>
        <taxon>Pyramimonadophyceae</taxon>
        <taxon>Pyramimonadales</taxon>
        <taxon>Pyramimonadaceae</taxon>
        <taxon>Cymbomonas</taxon>
    </lineage>
</organism>
<evidence type="ECO:0000313" key="1">
    <source>
        <dbReference type="EMBL" id="KAK3285412.1"/>
    </source>
</evidence>
<evidence type="ECO:0000313" key="2">
    <source>
        <dbReference type="Proteomes" id="UP001190700"/>
    </source>
</evidence>
<keyword evidence="2" id="KW-1185">Reference proteome</keyword>
<accession>A0AAE0GW47</accession>
<protein>
    <submittedName>
        <fullName evidence="1">Uncharacterized protein</fullName>
    </submittedName>
</protein>
<dbReference type="AlphaFoldDB" id="A0AAE0GW47"/>
<sequence length="145" mass="15433">MDSLSFGLLETPAGKASACNHTVARLSQGEGSHTVAQLFQQLRYSKMGAARAVIGLISRSQLAPSSRAALLRTSRQLLENGELGKQAIKSGCVNLLPIVPRRFNSSNAPLGGFAALGVSRRVCTMRGDEPEEELLSGRVNAAARW</sequence>
<proteinExistence type="predicted"/>
<reference evidence="1 2" key="1">
    <citation type="journal article" date="2015" name="Genome Biol. Evol.">
        <title>Comparative Genomics of a Bacterivorous Green Alga Reveals Evolutionary Causalities and Consequences of Phago-Mixotrophic Mode of Nutrition.</title>
        <authorList>
            <person name="Burns J.A."/>
            <person name="Paasch A."/>
            <person name="Narechania A."/>
            <person name="Kim E."/>
        </authorList>
    </citation>
    <scope>NUCLEOTIDE SEQUENCE [LARGE SCALE GENOMIC DNA]</scope>
    <source>
        <strain evidence="1 2">PLY_AMNH</strain>
    </source>
</reference>
<name>A0AAE0GW47_9CHLO</name>
<gene>
    <name evidence="1" type="ORF">CYMTET_6984</name>
</gene>
<comment type="caution">
    <text evidence="1">The sequence shown here is derived from an EMBL/GenBank/DDBJ whole genome shotgun (WGS) entry which is preliminary data.</text>
</comment>
<dbReference type="EMBL" id="LGRX02001833">
    <property type="protein sequence ID" value="KAK3285412.1"/>
    <property type="molecule type" value="Genomic_DNA"/>
</dbReference>